<dbReference type="Pfam" id="PF00903">
    <property type="entry name" value="Glyoxalase"/>
    <property type="match status" value="1"/>
</dbReference>
<dbReference type="Proteomes" id="UP000184485">
    <property type="component" value="Unassembled WGS sequence"/>
</dbReference>
<organism evidence="2 3">
    <name type="scientific">Kaistia soli DSM 19436</name>
    <dbReference type="NCBI Taxonomy" id="1122133"/>
    <lineage>
        <taxon>Bacteria</taxon>
        <taxon>Pseudomonadati</taxon>
        <taxon>Pseudomonadota</taxon>
        <taxon>Alphaproteobacteria</taxon>
        <taxon>Hyphomicrobiales</taxon>
        <taxon>Kaistiaceae</taxon>
        <taxon>Kaistia</taxon>
    </lineage>
</organism>
<dbReference type="PIRSF" id="PIRSF039020">
    <property type="entry name" value="EhpR"/>
    <property type="match status" value="1"/>
</dbReference>
<name>A0A1M5LNX5_9HYPH</name>
<protein>
    <recommendedName>
        <fullName evidence="1">VOC domain-containing protein</fullName>
    </recommendedName>
</protein>
<keyword evidence="3" id="KW-1185">Reference proteome</keyword>
<gene>
    <name evidence="2" type="ORF">SAMN02745157_4649</name>
</gene>
<reference evidence="2 3" key="1">
    <citation type="submission" date="2016-11" db="EMBL/GenBank/DDBJ databases">
        <authorList>
            <person name="Jaros S."/>
            <person name="Januszkiewicz K."/>
            <person name="Wedrychowicz H."/>
        </authorList>
    </citation>
    <scope>NUCLEOTIDE SEQUENCE [LARGE SCALE GENOMIC DNA]</scope>
    <source>
        <strain evidence="2 3">DSM 19436</strain>
    </source>
</reference>
<feature type="domain" description="VOC" evidence="1">
    <location>
        <begin position="2"/>
        <end position="118"/>
    </location>
</feature>
<proteinExistence type="predicted"/>
<dbReference type="RefSeq" id="WP_073057912.1">
    <property type="nucleotide sequence ID" value="NZ_FQUP01000006.1"/>
</dbReference>
<dbReference type="PROSITE" id="PS51819">
    <property type="entry name" value="VOC"/>
    <property type="match status" value="1"/>
</dbReference>
<dbReference type="AlphaFoldDB" id="A0A1M5LNX5"/>
<evidence type="ECO:0000313" key="3">
    <source>
        <dbReference type="Proteomes" id="UP000184485"/>
    </source>
</evidence>
<dbReference type="EMBL" id="FQUP01000006">
    <property type="protein sequence ID" value="SHG66656.1"/>
    <property type="molecule type" value="Genomic_DNA"/>
</dbReference>
<sequence>MTPTYILLYVDKPEASGTFYAELFGRKAVESSPTFVLFVFENGLKFGLWSKHGVQPPASGAAGSAEVAITVDADALEATFHAWTAKGITIAQPVTELDFGRTFVALDPDGHRIRVFTPVG</sequence>
<dbReference type="OrthoDB" id="9806945at2"/>
<dbReference type="InterPro" id="IPR029068">
    <property type="entry name" value="Glyas_Bleomycin-R_OHBP_Dase"/>
</dbReference>
<dbReference type="InterPro" id="IPR004360">
    <property type="entry name" value="Glyas_Fos-R_dOase_dom"/>
</dbReference>
<dbReference type="InterPro" id="IPR037523">
    <property type="entry name" value="VOC_core"/>
</dbReference>
<dbReference type="SUPFAM" id="SSF54593">
    <property type="entry name" value="Glyoxalase/Bleomycin resistance protein/Dihydroxybiphenyl dioxygenase"/>
    <property type="match status" value="1"/>
</dbReference>
<dbReference type="Gene3D" id="3.30.720.120">
    <property type="match status" value="1"/>
</dbReference>
<dbReference type="Gene3D" id="3.30.720.110">
    <property type="match status" value="1"/>
</dbReference>
<evidence type="ECO:0000313" key="2">
    <source>
        <dbReference type="EMBL" id="SHG66656.1"/>
    </source>
</evidence>
<accession>A0A1M5LNX5</accession>
<dbReference type="InterPro" id="IPR026275">
    <property type="entry name" value="Glyoxalase/dOase/EhpR"/>
</dbReference>
<evidence type="ECO:0000259" key="1">
    <source>
        <dbReference type="PROSITE" id="PS51819"/>
    </source>
</evidence>
<dbReference type="STRING" id="1122133.SAMN02745157_4649"/>